<dbReference type="Proteomes" id="UP000294746">
    <property type="component" value="Unassembled WGS sequence"/>
</dbReference>
<keyword evidence="1" id="KW-0812">Transmembrane</keyword>
<evidence type="ECO:0000313" key="2">
    <source>
        <dbReference type="EMBL" id="TCP63833.1"/>
    </source>
</evidence>
<organism evidence="2 3">
    <name type="scientific">Baia soyae</name>
    <dbReference type="NCBI Taxonomy" id="1544746"/>
    <lineage>
        <taxon>Bacteria</taxon>
        <taxon>Bacillati</taxon>
        <taxon>Bacillota</taxon>
        <taxon>Bacilli</taxon>
        <taxon>Bacillales</taxon>
        <taxon>Thermoactinomycetaceae</taxon>
        <taxon>Baia</taxon>
    </lineage>
</organism>
<accession>A0A4R2RL37</accession>
<dbReference type="EMBL" id="SLXV01000046">
    <property type="protein sequence ID" value="TCP63833.1"/>
    <property type="molecule type" value="Genomic_DNA"/>
</dbReference>
<evidence type="ECO:0000313" key="3">
    <source>
        <dbReference type="Proteomes" id="UP000294746"/>
    </source>
</evidence>
<sequence>MNQSLLDSAALLLFSMGISLVLATLYIRERMKSKEHN</sequence>
<name>A0A4R2RL37_9BACL</name>
<gene>
    <name evidence="2" type="ORF">EDD57_1466</name>
</gene>
<keyword evidence="1" id="KW-1133">Transmembrane helix</keyword>
<comment type="caution">
    <text evidence="2">The sequence shown here is derived from an EMBL/GenBank/DDBJ whole genome shotgun (WGS) entry which is preliminary data.</text>
</comment>
<feature type="transmembrane region" description="Helical" evidence="1">
    <location>
        <begin position="6"/>
        <end position="27"/>
    </location>
</feature>
<protein>
    <submittedName>
        <fullName evidence="2">Uncharacterized protein</fullName>
    </submittedName>
</protein>
<proteinExistence type="predicted"/>
<dbReference type="AlphaFoldDB" id="A0A4R2RL37"/>
<reference evidence="2 3" key="1">
    <citation type="submission" date="2019-03" db="EMBL/GenBank/DDBJ databases">
        <title>Genomic Encyclopedia of Type Strains, Phase IV (KMG-IV): sequencing the most valuable type-strain genomes for metagenomic binning, comparative biology and taxonomic classification.</title>
        <authorList>
            <person name="Goeker M."/>
        </authorList>
    </citation>
    <scope>NUCLEOTIDE SEQUENCE [LARGE SCALE GENOMIC DNA]</scope>
    <source>
        <strain evidence="2 3">DSM 46831</strain>
    </source>
</reference>
<keyword evidence="1" id="KW-0472">Membrane</keyword>
<evidence type="ECO:0000256" key="1">
    <source>
        <dbReference type="SAM" id="Phobius"/>
    </source>
</evidence>
<keyword evidence="3" id="KW-1185">Reference proteome</keyword>